<accession>A0A2K4ZBB4</accession>
<evidence type="ECO:0000256" key="1">
    <source>
        <dbReference type="SAM" id="Phobius"/>
    </source>
</evidence>
<keyword evidence="1" id="KW-1133">Transmembrane helix</keyword>
<protein>
    <submittedName>
        <fullName evidence="2">YceG-like family protein</fullName>
    </submittedName>
</protein>
<reference evidence="2 3" key="1">
    <citation type="submission" date="2018-01" db="EMBL/GenBank/DDBJ databases">
        <authorList>
            <person name="Gaut B.S."/>
            <person name="Morton B.R."/>
            <person name="Clegg M.T."/>
            <person name="Duvall M.R."/>
        </authorList>
    </citation>
    <scope>NUCLEOTIDE SEQUENCE [LARGE SCALE GENOMIC DNA]</scope>
    <source>
        <strain evidence="2">GP69</strain>
    </source>
</reference>
<keyword evidence="3" id="KW-1185">Reference proteome</keyword>
<feature type="transmembrane region" description="Helical" evidence="1">
    <location>
        <begin position="6"/>
        <end position="28"/>
    </location>
</feature>
<dbReference type="AlphaFoldDB" id="A0A2K4ZBB4"/>
<dbReference type="OrthoDB" id="9810667at2"/>
<evidence type="ECO:0000313" key="2">
    <source>
        <dbReference type="EMBL" id="SOY27747.1"/>
    </source>
</evidence>
<keyword evidence="1" id="KW-0812">Transmembrane</keyword>
<keyword evidence="1" id="KW-0472">Membrane</keyword>
<sequence length="131" mass="14646">MKALNIVGAVAGAIFRLVAAVAVVYVIYRGVGICYDYGYRIFTEEPVTTAGEGRTVTVSVTEEMNPMEIGELFESRGLIRDAKLFVLQYYLSEYTKEVGPGTFELSTTMTVEEMMQAMVVEKEEDTEEEEE</sequence>
<name>A0A2K4ZBB4_9FIRM</name>
<proteinExistence type="predicted"/>
<dbReference type="EMBL" id="OFSM01000002">
    <property type="protein sequence ID" value="SOY27747.1"/>
    <property type="molecule type" value="Genomic_DNA"/>
</dbReference>
<gene>
    <name evidence="2" type="ORF">AMURIS_00451</name>
</gene>
<evidence type="ECO:0000313" key="3">
    <source>
        <dbReference type="Proteomes" id="UP000236311"/>
    </source>
</evidence>
<dbReference type="Proteomes" id="UP000236311">
    <property type="component" value="Unassembled WGS sequence"/>
</dbReference>
<organism evidence="2 3">
    <name type="scientific">Acetatifactor muris</name>
    <dbReference type="NCBI Taxonomy" id="879566"/>
    <lineage>
        <taxon>Bacteria</taxon>
        <taxon>Bacillati</taxon>
        <taxon>Bacillota</taxon>
        <taxon>Clostridia</taxon>
        <taxon>Lachnospirales</taxon>
        <taxon>Lachnospiraceae</taxon>
        <taxon>Acetatifactor</taxon>
    </lineage>
</organism>
<dbReference type="Gene3D" id="3.30.1490.480">
    <property type="entry name" value="Endolytic murein transglycosylase"/>
    <property type="match status" value="1"/>
</dbReference>
<dbReference type="RefSeq" id="WP_146039951.1">
    <property type="nucleotide sequence ID" value="NZ_JANJZD010000002.1"/>
</dbReference>